<comment type="similarity">
    <text evidence="1">Belongs to the short-chain dehydrogenases/reductases (SDR) family.</text>
</comment>
<evidence type="ECO:0000313" key="3">
    <source>
        <dbReference type="EMBL" id="EEU33994.1"/>
    </source>
</evidence>
<keyword evidence="4" id="KW-1185">Reference proteome</keyword>
<evidence type="ECO:0000256" key="2">
    <source>
        <dbReference type="ARBA" id="ARBA00023002"/>
    </source>
</evidence>
<dbReference type="eggNOG" id="KOG1208">
    <property type="taxonomic scope" value="Eukaryota"/>
</dbReference>
<accession>C7ZPS3</accession>
<dbReference type="EMBL" id="GG698971">
    <property type="protein sequence ID" value="EEU33994.1"/>
    <property type="molecule type" value="Genomic_DNA"/>
</dbReference>
<dbReference type="VEuPathDB" id="FungiDB:NECHADRAFT_55803"/>
<dbReference type="Proteomes" id="UP000005206">
    <property type="component" value="Unassembled WGS sequence"/>
</dbReference>
<dbReference type="PANTHER" id="PTHR24320">
    <property type="entry name" value="RETINOL DEHYDROGENASE"/>
    <property type="match status" value="1"/>
</dbReference>
<dbReference type="RefSeq" id="XP_003039707.1">
    <property type="nucleotide sequence ID" value="XM_003039661.1"/>
</dbReference>
<evidence type="ECO:0000313" key="4">
    <source>
        <dbReference type="Proteomes" id="UP000005206"/>
    </source>
</evidence>
<dbReference type="InterPro" id="IPR002347">
    <property type="entry name" value="SDR_fam"/>
</dbReference>
<organism evidence="3 4">
    <name type="scientific">Fusarium vanettenii (strain ATCC MYA-4622 / CBS 123669 / FGSC 9596 / NRRL 45880 / 77-13-4)</name>
    <name type="common">Fusarium solani subsp. pisi</name>
    <dbReference type="NCBI Taxonomy" id="660122"/>
    <lineage>
        <taxon>Eukaryota</taxon>
        <taxon>Fungi</taxon>
        <taxon>Dikarya</taxon>
        <taxon>Ascomycota</taxon>
        <taxon>Pezizomycotina</taxon>
        <taxon>Sordariomycetes</taxon>
        <taxon>Hypocreomycetidae</taxon>
        <taxon>Hypocreales</taxon>
        <taxon>Nectriaceae</taxon>
        <taxon>Fusarium</taxon>
        <taxon>Fusarium solani species complex</taxon>
        <taxon>Fusarium vanettenii</taxon>
    </lineage>
</organism>
<dbReference type="InParanoid" id="C7ZPS3"/>
<dbReference type="GeneID" id="9677524"/>
<proteinExistence type="inferred from homology"/>
<dbReference type="AlphaFoldDB" id="C7ZPS3"/>
<dbReference type="Gene3D" id="3.40.50.720">
    <property type="entry name" value="NAD(P)-binding Rossmann-like Domain"/>
    <property type="match status" value="1"/>
</dbReference>
<dbReference type="STRING" id="660122.C7ZPS3"/>
<dbReference type="HOGENOM" id="CLU_010194_44_0_1"/>
<dbReference type="OMA" id="IMESAFM"/>
<evidence type="ECO:0000256" key="1">
    <source>
        <dbReference type="ARBA" id="ARBA00006484"/>
    </source>
</evidence>
<dbReference type="Pfam" id="PF00106">
    <property type="entry name" value="adh_short"/>
    <property type="match status" value="1"/>
</dbReference>
<sequence length="336" mass="35420">MSRYATAHAWANLAGVGDARPTAQQIIRDCNKEDGLAGKVILVTGVSSGIGAASAIALASTGATVFAAGRSIPRAKAALAAVADSPRVHFLELDLSSQASVKAFAAEFLKQSGGRINILLNNAGGIMADYKKTVDGVESQFAINYLSPFLLFALLKDALLSSATDEFPSRVINVTSSGHRNSGIHFDNLTLEGEYSSAAAYGQAKTGGIYMASEIERRYGSQGLHAWSVHPGAILESAFLTNSGWNQASIEQMTGGWPTKVFKSIEQGAATQVWAAISDDVLADGVTGRYLEDVSVSKPKDETDCPGLKGYVEHTYDQGNATRLWEVSEGLVGLKA</sequence>
<keyword evidence="2" id="KW-0560">Oxidoreductase</keyword>
<dbReference type="GO" id="GO:0016491">
    <property type="term" value="F:oxidoreductase activity"/>
    <property type="evidence" value="ECO:0007669"/>
    <property type="project" value="UniProtKB-KW"/>
</dbReference>
<dbReference type="KEGG" id="nhe:NECHADRAFT_55803"/>
<dbReference type="SUPFAM" id="SSF51735">
    <property type="entry name" value="NAD(P)-binding Rossmann-fold domains"/>
    <property type="match status" value="1"/>
</dbReference>
<dbReference type="PANTHER" id="PTHR24320:SF272">
    <property type="entry name" value="NAD(P)-BINDING ROSSMANN-FOLD SUPERFAMILY PROTEIN"/>
    <property type="match status" value="1"/>
</dbReference>
<name>C7ZPS3_FUSV7</name>
<gene>
    <name evidence="3" type="ORF">NECHADRAFT_55803</name>
</gene>
<protein>
    <submittedName>
        <fullName evidence="3">Uncharacterized protein</fullName>
    </submittedName>
</protein>
<dbReference type="OrthoDB" id="191139at2759"/>
<dbReference type="PRINTS" id="PR00081">
    <property type="entry name" value="GDHRDH"/>
</dbReference>
<reference evidence="3 4" key="1">
    <citation type="journal article" date="2009" name="PLoS Genet.">
        <title>The genome of Nectria haematococca: contribution of supernumerary chromosomes to gene expansion.</title>
        <authorList>
            <person name="Coleman J.J."/>
            <person name="Rounsley S.D."/>
            <person name="Rodriguez-Carres M."/>
            <person name="Kuo A."/>
            <person name="Wasmann C.C."/>
            <person name="Grimwood J."/>
            <person name="Schmutz J."/>
            <person name="Taga M."/>
            <person name="White G.J."/>
            <person name="Zhou S."/>
            <person name="Schwartz D.C."/>
            <person name="Freitag M."/>
            <person name="Ma L.J."/>
            <person name="Danchin E.G."/>
            <person name="Henrissat B."/>
            <person name="Coutinho P.M."/>
            <person name="Nelson D.R."/>
            <person name="Straney D."/>
            <person name="Napoli C.A."/>
            <person name="Barker B.M."/>
            <person name="Gribskov M."/>
            <person name="Rep M."/>
            <person name="Kroken S."/>
            <person name="Molnar I."/>
            <person name="Rensing C."/>
            <person name="Kennell J.C."/>
            <person name="Zamora J."/>
            <person name="Farman M.L."/>
            <person name="Selker E.U."/>
            <person name="Salamov A."/>
            <person name="Shapiro H."/>
            <person name="Pangilinan J."/>
            <person name="Lindquist E."/>
            <person name="Lamers C."/>
            <person name="Grigoriev I.V."/>
            <person name="Geiser D.M."/>
            <person name="Covert S.F."/>
            <person name="Temporini E."/>
            <person name="Vanetten H.D."/>
        </authorList>
    </citation>
    <scope>NUCLEOTIDE SEQUENCE [LARGE SCALE GENOMIC DNA]</scope>
    <source>
        <strain evidence="4">ATCC MYA-4622 / CBS 123669 / FGSC 9596 / NRRL 45880 / 77-13-4</strain>
    </source>
</reference>
<dbReference type="InterPro" id="IPR036291">
    <property type="entry name" value="NAD(P)-bd_dom_sf"/>
</dbReference>